<dbReference type="GO" id="GO:0003676">
    <property type="term" value="F:nucleic acid binding"/>
    <property type="evidence" value="ECO:0007669"/>
    <property type="project" value="InterPro"/>
</dbReference>
<dbReference type="InterPro" id="IPR007201">
    <property type="entry name" value="Mei2-like_Rrm_C"/>
</dbReference>
<dbReference type="AlphaFoldDB" id="A0A7S1AKD6"/>
<protein>
    <recommendedName>
        <fullName evidence="2">Mei2-like C-terminal RNA recognition motif domain-containing protein</fullName>
    </recommendedName>
</protein>
<reference evidence="3" key="1">
    <citation type="submission" date="2021-01" db="EMBL/GenBank/DDBJ databases">
        <authorList>
            <person name="Corre E."/>
            <person name="Pelletier E."/>
            <person name="Niang G."/>
            <person name="Scheremetjew M."/>
            <person name="Finn R."/>
            <person name="Kale V."/>
            <person name="Holt S."/>
            <person name="Cochrane G."/>
            <person name="Meng A."/>
            <person name="Brown T."/>
            <person name="Cohen L."/>
        </authorList>
    </citation>
    <scope>NUCLEOTIDE SEQUENCE</scope>
</reference>
<feature type="region of interest" description="Disordered" evidence="1">
    <location>
        <begin position="83"/>
        <end position="102"/>
    </location>
</feature>
<evidence type="ECO:0000256" key="1">
    <source>
        <dbReference type="SAM" id="MobiDB-lite"/>
    </source>
</evidence>
<accession>A0A7S1AKD6</accession>
<feature type="region of interest" description="Disordered" evidence="1">
    <location>
        <begin position="125"/>
        <end position="182"/>
    </location>
</feature>
<feature type="compositionally biased region" description="Low complexity" evidence="1">
    <location>
        <begin position="136"/>
        <end position="146"/>
    </location>
</feature>
<feature type="domain" description="Mei2-like C-terminal RNA recognition motif" evidence="2">
    <location>
        <begin position="324"/>
        <end position="408"/>
    </location>
</feature>
<dbReference type="InterPro" id="IPR035979">
    <property type="entry name" value="RBD_domain_sf"/>
</dbReference>
<evidence type="ECO:0000313" key="3">
    <source>
        <dbReference type="EMBL" id="CAD8857118.1"/>
    </source>
</evidence>
<feature type="region of interest" description="Disordered" evidence="1">
    <location>
        <begin position="296"/>
        <end position="323"/>
    </location>
</feature>
<evidence type="ECO:0000259" key="2">
    <source>
        <dbReference type="Pfam" id="PF04059"/>
    </source>
</evidence>
<dbReference type="Pfam" id="PF04059">
    <property type="entry name" value="RRM_2"/>
    <property type="match status" value="1"/>
</dbReference>
<organism evidence="3">
    <name type="scientific">Noctiluca scintillans</name>
    <name type="common">Sea sparkle</name>
    <name type="synonym">Red tide dinoflagellate</name>
    <dbReference type="NCBI Taxonomy" id="2966"/>
    <lineage>
        <taxon>Eukaryota</taxon>
        <taxon>Sar</taxon>
        <taxon>Alveolata</taxon>
        <taxon>Dinophyceae</taxon>
        <taxon>Noctilucales</taxon>
        <taxon>Noctilucaceae</taxon>
        <taxon>Noctiluca</taxon>
    </lineage>
</organism>
<dbReference type="SUPFAM" id="SSF54928">
    <property type="entry name" value="RNA-binding domain, RBD"/>
    <property type="match status" value="1"/>
</dbReference>
<dbReference type="EMBL" id="HBFQ01044388">
    <property type="protein sequence ID" value="CAD8857118.1"/>
    <property type="molecule type" value="Transcribed_RNA"/>
</dbReference>
<feature type="compositionally biased region" description="Basic and acidic residues" evidence="1">
    <location>
        <begin position="313"/>
        <end position="323"/>
    </location>
</feature>
<sequence>MWLGQAWQFPPDVSVRGQLEHPEKTHAAEVVAWEGLGSSWHVPPGVLDSPTLSPMSAPPYPFDSPSSRVVLRNTFIELVDEGDEEVRSTLTRRRSTPNRDFEHMKDADLLSISTRGSASPALVPLWGRQSSSMNGTPSDTSSASPRRSSHSPKTGGSPSRLQLGRPPLAPAHDCDLGSPKRVPQNQNAQLVLSLGPHYEGHHGKFELESGAASPFTQACTKLDLAGSPKRVKPQENPTSPATLRNFWCSHNAWSAEVLCRSNDVEGRLAASVRSEEPRRPSFGGAARTFPLREEDTAFSRDGSGGEATADEDGEHHGQTDDGKKTTVMLQNVPLDYTRTMLLNLLDKEGFKARYNFLYLPHDFSRQTSLGYAFINLLSPEDAAQFRLRFEGFTNWGVESEKVAGVAWSFAHQGPTGHVERYRNSPVMHPIVADRCKPVLLRDGVPIPFPPPTRPVRPPRIRPPKNRA</sequence>
<gene>
    <name evidence="3" type="ORF">NSCI0253_LOCUS31470</name>
</gene>
<proteinExistence type="predicted"/>
<name>A0A7S1AKD6_NOCSC</name>